<evidence type="ECO:0000313" key="2">
    <source>
        <dbReference type="Proteomes" id="UP000199110"/>
    </source>
</evidence>
<proteinExistence type="predicted"/>
<evidence type="ECO:0000313" key="1">
    <source>
        <dbReference type="EMBL" id="SFI58200.1"/>
    </source>
</evidence>
<organism evidence="1 2">
    <name type="scientific">Jannaschia pohangensis</name>
    <dbReference type="NCBI Taxonomy" id="390807"/>
    <lineage>
        <taxon>Bacteria</taxon>
        <taxon>Pseudomonadati</taxon>
        <taxon>Pseudomonadota</taxon>
        <taxon>Alphaproteobacteria</taxon>
        <taxon>Rhodobacterales</taxon>
        <taxon>Roseobacteraceae</taxon>
        <taxon>Jannaschia</taxon>
    </lineage>
</organism>
<keyword evidence="2" id="KW-1185">Reference proteome</keyword>
<gene>
    <name evidence="1" type="ORF">SAMN04488095_1287</name>
</gene>
<dbReference type="EMBL" id="FORA01000001">
    <property type="protein sequence ID" value="SFI58200.1"/>
    <property type="molecule type" value="Genomic_DNA"/>
</dbReference>
<sequence length="87" mass="9352">MGAGMGPRMTLVLGAFARARLAGLLEGDDLVEEARGAWMGRPKPSVVEIIAVLERGRSVGQQSTAEFFILGRFSTNCSFTGLRKLPQ</sequence>
<dbReference type="AlphaFoldDB" id="A0A1I3JDJ7"/>
<dbReference type="STRING" id="390807.SAMN04488095_1287"/>
<protein>
    <submittedName>
        <fullName evidence="1">Uncharacterized protein</fullName>
    </submittedName>
</protein>
<name>A0A1I3JDJ7_9RHOB</name>
<dbReference type="Proteomes" id="UP000199110">
    <property type="component" value="Unassembled WGS sequence"/>
</dbReference>
<accession>A0A1I3JDJ7</accession>
<reference evidence="1 2" key="1">
    <citation type="submission" date="2016-10" db="EMBL/GenBank/DDBJ databases">
        <authorList>
            <person name="de Groot N.N."/>
        </authorList>
    </citation>
    <scope>NUCLEOTIDE SEQUENCE [LARGE SCALE GENOMIC DNA]</scope>
    <source>
        <strain evidence="1 2">DSM 19073</strain>
    </source>
</reference>